<protein>
    <submittedName>
        <fullName evidence="3">Uncharacterized protein</fullName>
    </submittedName>
</protein>
<gene>
    <name evidence="3" type="ORF">MPDQ_000210</name>
</gene>
<keyword evidence="2" id="KW-1133">Transmembrane helix</keyword>
<accession>A0A507R1H5</accession>
<feature type="region of interest" description="Disordered" evidence="1">
    <location>
        <begin position="46"/>
        <end position="131"/>
    </location>
</feature>
<evidence type="ECO:0000313" key="4">
    <source>
        <dbReference type="Proteomes" id="UP000319663"/>
    </source>
</evidence>
<evidence type="ECO:0000313" key="3">
    <source>
        <dbReference type="EMBL" id="TQB76387.1"/>
    </source>
</evidence>
<feature type="compositionally biased region" description="Polar residues" evidence="1">
    <location>
        <begin position="89"/>
        <end position="99"/>
    </location>
</feature>
<dbReference type="EMBL" id="VIFY01000010">
    <property type="protein sequence ID" value="TQB76387.1"/>
    <property type="molecule type" value="Genomic_DNA"/>
</dbReference>
<dbReference type="OrthoDB" id="5420214at2759"/>
<evidence type="ECO:0000256" key="1">
    <source>
        <dbReference type="SAM" id="MobiDB-lite"/>
    </source>
</evidence>
<comment type="caution">
    <text evidence="3">The sequence shown here is derived from an EMBL/GenBank/DDBJ whole genome shotgun (WGS) entry which is preliminary data.</text>
</comment>
<feature type="transmembrane region" description="Helical" evidence="2">
    <location>
        <begin position="154"/>
        <end position="173"/>
    </location>
</feature>
<sequence length="314" mass="34860">MLSQDNGQHFVPDPSGFTLVTPPAAYILPPLYSSNHYGHRDLQLESTIPSEEPKPRISDSSRTASRQHWSVGLPRIEPDLAPNEPKNGSILTPTSSSSGAPRKEARIQNSRPARSSYMPEDSVSHSALRMDERSSHGSQSALLLLFRLSIPVPLFSLVSCLYTIMSLFFVLLVSPLRICSLTSCFKSTSFSAQLCDLLAPVLHVHERLVCAQIPPSRRSSTQRINDNSNESIPSGSSKYYSIPWLILVLSLSSFLSIGLVLTAWTAAFFWLFAMILGNPEPDSAEREKDDGRAAVLGVSNWWVKWLRKARKRPQ</sequence>
<dbReference type="AlphaFoldDB" id="A0A507R1H5"/>
<feature type="transmembrane region" description="Helical" evidence="2">
    <location>
        <begin position="244"/>
        <end position="273"/>
    </location>
</feature>
<proteinExistence type="predicted"/>
<evidence type="ECO:0000256" key="2">
    <source>
        <dbReference type="SAM" id="Phobius"/>
    </source>
</evidence>
<name>A0A507R1H5_MONPU</name>
<reference evidence="3 4" key="1">
    <citation type="submission" date="2019-06" db="EMBL/GenBank/DDBJ databases">
        <title>Wine fermentation using esterase from Monascus purpureus.</title>
        <authorList>
            <person name="Geng C."/>
            <person name="Zhang Y."/>
        </authorList>
    </citation>
    <scope>NUCLEOTIDE SEQUENCE [LARGE SCALE GENOMIC DNA]</scope>
    <source>
        <strain evidence="3">HQ1</strain>
    </source>
</reference>
<keyword evidence="2" id="KW-0472">Membrane</keyword>
<keyword evidence="4" id="KW-1185">Reference proteome</keyword>
<dbReference type="Proteomes" id="UP000319663">
    <property type="component" value="Unassembled WGS sequence"/>
</dbReference>
<keyword evidence="2" id="KW-0812">Transmembrane</keyword>
<organism evidence="3 4">
    <name type="scientific">Monascus purpureus</name>
    <name type="common">Red mold</name>
    <name type="synonym">Monascus anka</name>
    <dbReference type="NCBI Taxonomy" id="5098"/>
    <lineage>
        <taxon>Eukaryota</taxon>
        <taxon>Fungi</taxon>
        <taxon>Dikarya</taxon>
        <taxon>Ascomycota</taxon>
        <taxon>Pezizomycotina</taxon>
        <taxon>Eurotiomycetes</taxon>
        <taxon>Eurotiomycetidae</taxon>
        <taxon>Eurotiales</taxon>
        <taxon>Aspergillaceae</taxon>
        <taxon>Monascus</taxon>
    </lineage>
</organism>